<dbReference type="STRING" id="114686.BM536_001065"/>
<feature type="compositionally biased region" description="Low complexity" evidence="1">
    <location>
        <begin position="420"/>
        <end position="435"/>
    </location>
</feature>
<reference evidence="4" key="1">
    <citation type="submission" date="2016-11" db="EMBL/GenBank/DDBJ databases">
        <authorList>
            <person name="Schniete J.K."/>
            <person name="Salih T."/>
            <person name="Algora Gallardo L."/>
            <person name="Martinez Fernandez S."/>
            <person name="Herron P.R."/>
        </authorList>
    </citation>
    <scope>NUCLEOTIDE SEQUENCE [LARGE SCALE GENOMIC DNA]</scope>
    <source>
        <strain evidence="4">DSM 41896</strain>
    </source>
</reference>
<organism evidence="3 4">
    <name type="scientific">Streptomyces phaeoluteigriseus</name>
    <dbReference type="NCBI Taxonomy" id="114686"/>
    <lineage>
        <taxon>Bacteria</taxon>
        <taxon>Bacillati</taxon>
        <taxon>Actinomycetota</taxon>
        <taxon>Actinomycetes</taxon>
        <taxon>Kitasatosporales</taxon>
        <taxon>Streptomycetaceae</taxon>
        <taxon>Streptomyces</taxon>
        <taxon>Streptomyces aurantiacus group</taxon>
    </lineage>
</organism>
<dbReference type="PROSITE" id="PS50943">
    <property type="entry name" value="HTH_CROC1"/>
    <property type="match status" value="1"/>
</dbReference>
<dbReference type="Pfam" id="PF13560">
    <property type="entry name" value="HTH_31"/>
    <property type="match status" value="1"/>
</dbReference>
<name>A0A1V6MZ66_9ACTN</name>
<dbReference type="GO" id="GO:0003677">
    <property type="term" value="F:DNA binding"/>
    <property type="evidence" value="ECO:0007669"/>
    <property type="project" value="InterPro"/>
</dbReference>
<dbReference type="OrthoDB" id="3543522at2"/>
<feature type="region of interest" description="Disordered" evidence="1">
    <location>
        <begin position="405"/>
        <end position="435"/>
    </location>
</feature>
<proteinExistence type="predicted"/>
<evidence type="ECO:0000313" key="3">
    <source>
        <dbReference type="EMBL" id="OQD57711.1"/>
    </source>
</evidence>
<feature type="domain" description="HTH cro/C1-type" evidence="2">
    <location>
        <begin position="11"/>
        <end position="64"/>
    </location>
</feature>
<dbReference type="EMBL" id="MPOH02000002">
    <property type="protein sequence ID" value="OQD57711.1"/>
    <property type="molecule type" value="Genomic_DNA"/>
</dbReference>
<accession>A0A1V6MZ66</accession>
<comment type="caution">
    <text evidence="3">The sequence shown here is derived from an EMBL/GenBank/DDBJ whole genome shotgun (WGS) entry which is preliminary data.</text>
</comment>
<dbReference type="InterPro" id="IPR001387">
    <property type="entry name" value="Cro/C1-type_HTH"/>
</dbReference>
<reference evidence="3 4" key="2">
    <citation type="submission" date="2017-02" db="EMBL/GenBank/DDBJ databases">
        <title>Draft genome sequence of Streptomyces phaeoluteigriseus type strain DSM41896.</title>
        <authorList>
            <person name="Salih T.S."/>
            <person name="Algora Gallardo L."/>
            <person name="Melo Santos T."/>
            <person name="Filgueira Martinez S."/>
            <person name="Herron P.R."/>
        </authorList>
    </citation>
    <scope>NUCLEOTIDE SEQUENCE [LARGE SCALE GENOMIC DNA]</scope>
    <source>
        <strain evidence="3 4">DSM 41896</strain>
    </source>
</reference>
<evidence type="ECO:0000256" key="1">
    <source>
        <dbReference type="SAM" id="MobiDB-lite"/>
    </source>
</evidence>
<dbReference type="SMART" id="SM00530">
    <property type="entry name" value="HTH_XRE"/>
    <property type="match status" value="1"/>
</dbReference>
<evidence type="ECO:0000313" key="4">
    <source>
        <dbReference type="Proteomes" id="UP000184286"/>
    </source>
</evidence>
<evidence type="ECO:0000259" key="2">
    <source>
        <dbReference type="PROSITE" id="PS50943"/>
    </source>
</evidence>
<gene>
    <name evidence="3" type="ORF">BM536_001065</name>
</gene>
<dbReference type="Gene3D" id="1.25.40.10">
    <property type="entry name" value="Tetratricopeptide repeat domain"/>
    <property type="match status" value="1"/>
</dbReference>
<dbReference type="AlphaFoldDB" id="A0A1V6MZ66"/>
<dbReference type="SUPFAM" id="SSF47413">
    <property type="entry name" value="lambda repressor-like DNA-binding domains"/>
    <property type="match status" value="1"/>
</dbReference>
<dbReference type="Proteomes" id="UP000184286">
    <property type="component" value="Unassembled WGS sequence"/>
</dbReference>
<dbReference type="Gene3D" id="1.10.260.40">
    <property type="entry name" value="lambda repressor-like DNA-binding domains"/>
    <property type="match status" value="1"/>
</dbReference>
<sequence length="435" mass="46797">MLEQPHFGRRLKRLRLERGMSQANLVGEGLSTGYLSRLESGERRPTERAVTYLAQRLGVDASALTEPSDGRSLTAVLAAVTSAPPGMDDTAALSRAVAEDSGDDPAARWQALWLLSRAAGRDGDYERERVQLLELIELSDLLEAAELRARSLVQYARCTRALGDMRAAEPAAVEALSIARTEGLSVSDTMAALMVLISIETEVGRLDAAGRHVDELERDLLPEAAPAQAAEALWTAAMVSNRQGDHAAARTRLETALDLLQGKDDLNLWTRLRAAATAAALQMSPPRVAAADRWLNEAACVLALIGTPLQVQELRALQAHLAFHKGQVDDARALSHALLSEEDLRLSYRDRVRLSVLDGRLMILSGRVDDGIAALQQLGRQAAESKNLDLAAHVWQSLATALADVRSPQAPTGTPAQRHSSSSSESTGEARGSGR</sequence>
<dbReference type="CDD" id="cd00093">
    <property type="entry name" value="HTH_XRE"/>
    <property type="match status" value="1"/>
</dbReference>
<dbReference type="InterPro" id="IPR011990">
    <property type="entry name" value="TPR-like_helical_dom_sf"/>
</dbReference>
<feature type="compositionally biased region" description="Polar residues" evidence="1">
    <location>
        <begin position="409"/>
        <end position="419"/>
    </location>
</feature>
<dbReference type="InterPro" id="IPR010982">
    <property type="entry name" value="Lambda_DNA-bd_dom_sf"/>
</dbReference>
<dbReference type="RefSeq" id="WP_073497749.1">
    <property type="nucleotide sequence ID" value="NZ_MPOH02000002.1"/>
</dbReference>
<protein>
    <submittedName>
        <fullName evidence="3">Transcriptional regulator</fullName>
    </submittedName>
</protein>